<dbReference type="InterPro" id="IPR044660">
    <property type="entry name" value="IBH1-like"/>
</dbReference>
<dbReference type="GO" id="GO:0003677">
    <property type="term" value="F:DNA binding"/>
    <property type="evidence" value="ECO:0007669"/>
    <property type="project" value="UniProtKB-KW"/>
</dbReference>
<gene>
    <name evidence="4" type="ORF">LIER_20566</name>
</gene>
<accession>A0AAV3QLZ6</accession>
<keyword evidence="1" id="KW-0805">Transcription regulation</keyword>
<feature type="domain" description="IBH1-like N-terminal" evidence="3">
    <location>
        <begin position="8"/>
        <end position="67"/>
    </location>
</feature>
<evidence type="ECO:0000256" key="1">
    <source>
        <dbReference type="ARBA" id="ARBA00023015"/>
    </source>
</evidence>
<keyword evidence="2" id="KW-0804">Transcription</keyword>
<dbReference type="InterPro" id="IPR059002">
    <property type="entry name" value="IBH1_N"/>
</dbReference>
<evidence type="ECO:0000259" key="3">
    <source>
        <dbReference type="Pfam" id="PF26576"/>
    </source>
</evidence>
<reference evidence="4 5" key="1">
    <citation type="submission" date="2024-01" db="EMBL/GenBank/DDBJ databases">
        <title>The complete chloroplast genome sequence of Lithospermum erythrorhizon: insights into the phylogenetic relationship among Boraginaceae species and the maternal lineages of purple gromwells.</title>
        <authorList>
            <person name="Okada T."/>
            <person name="Watanabe K."/>
        </authorList>
    </citation>
    <scope>NUCLEOTIDE SEQUENCE [LARGE SCALE GENOMIC DNA]</scope>
</reference>
<evidence type="ECO:0000256" key="2">
    <source>
        <dbReference type="ARBA" id="ARBA00023163"/>
    </source>
</evidence>
<evidence type="ECO:0000313" key="5">
    <source>
        <dbReference type="Proteomes" id="UP001454036"/>
    </source>
</evidence>
<keyword evidence="4" id="KW-0238">DNA-binding</keyword>
<dbReference type="PANTHER" id="PTHR33124:SF5">
    <property type="entry name" value="TRANSCRIPTION FACTOR IBH1-LIKE 1"/>
    <property type="match status" value="1"/>
</dbReference>
<protein>
    <submittedName>
        <fullName evidence="4">DNA-binding transcription factor</fullName>
    </submittedName>
</protein>
<dbReference type="Pfam" id="PF26576">
    <property type="entry name" value="IBH1_N"/>
    <property type="match status" value="1"/>
</dbReference>
<dbReference type="EMBL" id="BAABME010005242">
    <property type="protein sequence ID" value="GAA0165070.1"/>
    <property type="molecule type" value="Genomic_DNA"/>
</dbReference>
<sequence>MQNPNLGKKIFMEKWMKGLQRYNSSNKEMSILERTKVIKITSDIAMASTRKSSTFWSQALLANASQDDSNKTILEHMLGSNSKIVEKASRTLLRMANNSKKIRSKKIVKKSCMAKRVNRIEYHGLASCVVAKRLVKKRTQVLKNLVPGGKYLQNESLIREALDYIDSLRVQVDVMRSLAYASNHFHCQQV</sequence>
<organism evidence="4 5">
    <name type="scientific">Lithospermum erythrorhizon</name>
    <name type="common">Purple gromwell</name>
    <name type="synonym">Lithospermum officinale var. erythrorhizon</name>
    <dbReference type="NCBI Taxonomy" id="34254"/>
    <lineage>
        <taxon>Eukaryota</taxon>
        <taxon>Viridiplantae</taxon>
        <taxon>Streptophyta</taxon>
        <taxon>Embryophyta</taxon>
        <taxon>Tracheophyta</taxon>
        <taxon>Spermatophyta</taxon>
        <taxon>Magnoliopsida</taxon>
        <taxon>eudicotyledons</taxon>
        <taxon>Gunneridae</taxon>
        <taxon>Pentapetalae</taxon>
        <taxon>asterids</taxon>
        <taxon>lamiids</taxon>
        <taxon>Boraginales</taxon>
        <taxon>Boraginaceae</taxon>
        <taxon>Boraginoideae</taxon>
        <taxon>Lithospermeae</taxon>
        <taxon>Lithospermum</taxon>
    </lineage>
</organism>
<dbReference type="AlphaFoldDB" id="A0AAV3QLZ6"/>
<proteinExistence type="predicted"/>
<evidence type="ECO:0000313" key="4">
    <source>
        <dbReference type="EMBL" id="GAA0165070.1"/>
    </source>
</evidence>
<dbReference type="PANTHER" id="PTHR33124">
    <property type="entry name" value="TRANSCRIPTION FACTOR IBH1-LIKE 1"/>
    <property type="match status" value="1"/>
</dbReference>
<keyword evidence="5" id="KW-1185">Reference proteome</keyword>
<comment type="caution">
    <text evidence="4">The sequence shown here is derived from an EMBL/GenBank/DDBJ whole genome shotgun (WGS) entry which is preliminary data.</text>
</comment>
<name>A0AAV3QLZ6_LITER</name>
<dbReference type="GO" id="GO:0006355">
    <property type="term" value="P:regulation of DNA-templated transcription"/>
    <property type="evidence" value="ECO:0007669"/>
    <property type="project" value="InterPro"/>
</dbReference>
<dbReference type="Proteomes" id="UP001454036">
    <property type="component" value="Unassembled WGS sequence"/>
</dbReference>